<dbReference type="GO" id="GO:0005509">
    <property type="term" value="F:calcium ion binding"/>
    <property type="evidence" value="ECO:0007669"/>
    <property type="project" value="UniProtKB-UniRule"/>
</dbReference>
<keyword evidence="3" id="KW-0812">Transmembrane</keyword>
<dbReference type="Proteomes" id="UP000748531">
    <property type="component" value="Unassembled WGS sequence"/>
</dbReference>
<feature type="domain" description="Cadherin" evidence="15">
    <location>
        <begin position="191"/>
        <end position="307"/>
    </location>
</feature>
<dbReference type="InterPro" id="IPR002126">
    <property type="entry name" value="Cadherin-like_dom"/>
</dbReference>
<feature type="domain" description="Cadherin" evidence="15">
    <location>
        <begin position="867"/>
        <end position="953"/>
    </location>
</feature>
<reference evidence="16" key="1">
    <citation type="submission" date="2019-05" db="EMBL/GenBank/DDBJ databases">
        <title>Annotation for the trematode Paragonimus heterotremus.</title>
        <authorList>
            <person name="Choi Y.-J."/>
        </authorList>
    </citation>
    <scope>NUCLEOTIDE SEQUENCE</scope>
    <source>
        <strain evidence="16">LC</strain>
    </source>
</reference>
<evidence type="ECO:0000256" key="2">
    <source>
        <dbReference type="ARBA" id="ARBA00022475"/>
    </source>
</evidence>
<dbReference type="GO" id="GO:0007156">
    <property type="term" value="P:homophilic cell adhesion via plasma membrane adhesion molecules"/>
    <property type="evidence" value="ECO:0007669"/>
    <property type="project" value="InterPro"/>
</dbReference>
<keyword evidence="7 12" id="KW-0106">Calcium</keyword>
<feature type="domain" description="Cadherin" evidence="15">
    <location>
        <begin position="687"/>
        <end position="794"/>
    </location>
</feature>
<dbReference type="SMART" id="SM00112">
    <property type="entry name" value="CA"/>
    <property type="match status" value="7"/>
</dbReference>
<dbReference type="Pfam" id="PF00028">
    <property type="entry name" value="Cadherin"/>
    <property type="match status" value="4"/>
</dbReference>
<dbReference type="PANTHER" id="PTHR24028:SF328">
    <property type="entry name" value="CADHERIN-3"/>
    <property type="match status" value="1"/>
</dbReference>
<proteinExistence type="predicted"/>
<evidence type="ECO:0000256" key="6">
    <source>
        <dbReference type="ARBA" id="ARBA00022737"/>
    </source>
</evidence>
<dbReference type="FunFam" id="2.60.40.60:FF:000020">
    <property type="entry name" value="Dachsous cadherin-related 1b"/>
    <property type="match status" value="1"/>
</dbReference>
<dbReference type="GO" id="GO:0005886">
    <property type="term" value="C:plasma membrane"/>
    <property type="evidence" value="ECO:0007669"/>
    <property type="project" value="UniProtKB-SubCell"/>
</dbReference>
<evidence type="ECO:0000256" key="11">
    <source>
        <dbReference type="ARBA" id="ARBA00023180"/>
    </source>
</evidence>
<accession>A0A8J4T2B3</accession>
<feature type="signal peptide" evidence="14">
    <location>
        <begin position="1"/>
        <end position="25"/>
    </location>
</feature>
<evidence type="ECO:0000256" key="12">
    <source>
        <dbReference type="PROSITE-ProRule" id="PRU00043"/>
    </source>
</evidence>
<dbReference type="FunFam" id="2.60.40.60:FF:000123">
    <property type="entry name" value="Protocadherin beta 4"/>
    <property type="match status" value="1"/>
</dbReference>
<feature type="chain" id="PRO_5035178632" description="Cadherin domain-containing protein" evidence="14">
    <location>
        <begin position="26"/>
        <end position="958"/>
    </location>
</feature>
<dbReference type="OrthoDB" id="6252479at2759"/>
<keyword evidence="6" id="KW-0677">Repeat</keyword>
<keyword evidence="11" id="KW-0325">Glycoprotein</keyword>
<gene>
    <name evidence="16" type="ORF">PHET_02383</name>
</gene>
<keyword evidence="8" id="KW-0130">Cell adhesion</keyword>
<keyword evidence="17" id="KW-1185">Reference proteome</keyword>
<evidence type="ECO:0000313" key="16">
    <source>
        <dbReference type="EMBL" id="KAF5404291.1"/>
    </source>
</evidence>
<dbReference type="InterPro" id="IPR050174">
    <property type="entry name" value="Protocadherin/Cadherin-CA"/>
</dbReference>
<comment type="caution">
    <text evidence="16">The sequence shown here is derived from an EMBL/GenBank/DDBJ whole genome shotgun (WGS) entry which is preliminary data.</text>
</comment>
<protein>
    <recommendedName>
        <fullName evidence="15">Cadherin domain-containing protein</fullName>
    </recommendedName>
</protein>
<dbReference type="InterPro" id="IPR020894">
    <property type="entry name" value="Cadherin_CS"/>
</dbReference>
<evidence type="ECO:0000256" key="1">
    <source>
        <dbReference type="ARBA" id="ARBA00004251"/>
    </source>
</evidence>
<evidence type="ECO:0000313" key="17">
    <source>
        <dbReference type="Proteomes" id="UP000748531"/>
    </source>
</evidence>
<dbReference type="EMBL" id="LUCH01000801">
    <property type="protein sequence ID" value="KAF5404291.1"/>
    <property type="molecule type" value="Genomic_DNA"/>
</dbReference>
<organism evidence="16 17">
    <name type="scientific">Paragonimus heterotremus</name>
    <dbReference type="NCBI Taxonomy" id="100268"/>
    <lineage>
        <taxon>Eukaryota</taxon>
        <taxon>Metazoa</taxon>
        <taxon>Spiralia</taxon>
        <taxon>Lophotrochozoa</taxon>
        <taxon>Platyhelminthes</taxon>
        <taxon>Trematoda</taxon>
        <taxon>Digenea</taxon>
        <taxon>Plagiorchiida</taxon>
        <taxon>Troglotremata</taxon>
        <taxon>Troglotrematidae</taxon>
        <taxon>Paragonimus</taxon>
    </lineage>
</organism>
<evidence type="ECO:0000256" key="4">
    <source>
        <dbReference type="ARBA" id="ARBA00022723"/>
    </source>
</evidence>
<evidence type="ECO:0000256" key="9">
    <source>
        <dbReference type="ARBA" id="ARBA00022989"/>
    </source>
</evidence>
<dbReference type="InterPro" id="IPR015919">
    <property type="entry name" value="Cadherin-like_sf"/>
</dbReference>
<feature type="domain" description="Cadherin" evidence="15">
    <location>
        <begin position="313"/>
        <end position="410"/>
    </location>
</feature>
<feature type="domain" description="Cadherin" evidence="15">
    <location>
        <begin position="411"/>
        <end position="565"/>
    </location>
</feature>
<keyword evidence="4" id="KW-0479">Metal-binding</keyword>
<feature type="domain" description="Cadherin" evidence="15">
    <location>
        <begin position="566"/>
        <end position="667"/>
    </location>
</feature>
<dbReference type="Gene3D" id="2.60.40.60">
    <property type="entry name" value="Cadherins"/>
    <property type="match status" value="7"/>
</dbReference>
<evidence type="ECO:0000256" key="13">
    <source>
        <dbReference type="SAM" id="MobiDB-lite"/>
    </source>
</evidence>
<keyword evidence="5 14" id="KW-0732">Signal</keyword>
<dbReference type="PRINTS" id="PR00205">
    <property type="entry name" value="CADHERIN"/>
</dbReference>
<keyword evidence="9" id="KW-1133">Transmembrane helix</keyword>
<comment type="subcellular location">
    <subcellularLocation>
        <location evidence="1">Cell membrane</location>
        <topology evidence="1">Single-pass type I membrane protein</topology>
    </subcellularLocation>
</comment>
<dbReference type="PROSITE" id="PS50268">
    <property type="entry name" value="CADHERIN_2"/>
    <property type="match status" value="7"/>
</dbReference>
<evidence type="ECO:0000256" key="7">
    <source>
        <dbReference type="ARBA" id="ARBA00022837"/>
    </source>
</evidence>
<evidence type="ECO:0000256" key="5">
    <source>
        <dbReference type="ARBA" id="ARBA00022729"/>
    </source>
</evidence>
<dbReference type="AlphaFoldDB" id="A0A8J4T2B3"/>
<evidence type="ECO:0000256" key="8">
    <source>
        <dbReference type="ARBA" id="ARBA00022889"/>
    </source>
</evidence>
<keyword evidence="2" id="KW-1003">Cell membrane</keyword>
<evidence type="ECO:0000256" key="10">
    <source>
        <dbReference type="ARBA" id="ARBA00023136"/>
    </source>
</evidence>
<dbReference type="SUPFAM" id="SSF49313">
    <property type="entry name" value="Cadherin-like"/>
    <property type="match status" value="6"/>
</dbReference>
<keyword evidence="10" id="KW-0472">Membrane</keyword>
<feature type="domain" description="Cadherin" evidence="15">
    <location>
        <begin position="32"/>
        <end position="166"/>
    </location>
</feature>
<evidence type="ECO:0000256" key="14">
    <source>
        <dbReference type="SAM" id="SignalP"/>
    </source>
</evidence>
<evidence type="ECO:0000259" key="15">
    <source>
        <dbReference type="PROSITE" id="PS50268"/>
    </source>
</evidence>
<dbReference type="CDD" id="cd11304">
    <property type="entry name" value="Cadherin_repeat"/>
    <property type="match status" value="5"/>
</dbReference>
<evidence type="ECO:0000256" key="3">
    <source>
        <dbReference type="ARBA" id="ARBA00022692"/>
    </source>
</evidence>
<feature type="region of interest" description="Disordered" evidence="13">
    <location>
        <begin position="939"/>
        <end position="958"/>
    </location>
</feature>
<name>A0A8J4T2B3_9TREM</name>
<dbReference type="PANTHER" id="PTHR24028">
    <property type="entry name" value="CADHERIN-87A"/>
    <property type="match status" value="1"/>
</dbReference>
<dbReference type="PROSITE" id="PS00232">
    <property type="entry name" value="CADHERIN_1"/>
    <property type="match status" value="2"/>
</dbReference>
<sequence length="958" mass="107523">MKTFWSTPNSELLLLILWLHQLCLTDIFARLIERPVDFSVEENCPIGTVLGMVGEAEYPPHSDNFRFVLGTPSHLFAVDGRTGVLKTSGLLDAEELCMQAREHEKSSFSSGNLQTTAEFARQINCSTDGRIAVHLNVNSITSDTSLLAIYRVAIQIHDVDDNKPVFEQTRLNLRLKEVFYRKGRRLDIPCATDADLLEEHRRIGYYLSMFEGQMQTVNRTASFPFRLEVNSNGQPQLVLTSDLDAEVEVHYRFIVTAYSLTSRTNDKLHIEAWPTSHNVTSVEISHPGNQLLVDIEVEDVNDNEPKFEVFCCTVNVSEKTKTGTTIYQLNANDADITAQLIYSVGSSPESEMLNATFLVKRDGRVQLLQPLDYESRRLFHLPIEVSDGEFVDQTQLIVRVEDQNDEPPTMEINPSSLTVEENIPAGKIIGRVRPPDVKNASAVLGVKVLLAQRELSLRVIDPDSELINGNLRCWEPDHLARFQVLSFLPDLSSTSTSPVYDLATRVVLDREALEGDDDADGLKVYLVCSDGNDLLSEFHQITFQHTSTMTLTLKIRDDNDHHPVFSQPIYHATMHENNVVGSKIIQVHATDDDEGDNSRITYTLLDRANFKVDNESGWVSANLVFDRELRDSYQVTIVASDHGNPRLSSTVMLNLTILDTNDHHPLLPSVKELPEQFGSALLHIGRLSRTNRFFVLENSPPNTYLGDVFATDADLGQNAKLSFSLIDEDGALQSTRFRLLRNGSLFTAVELDREEKEHYYLTIRISDQAAFQPRTSTGTIAITVLDVNDNSPNIVQPLGLLPATFSWKMTDGSSMLYDQPIHGSEHPENKYGKDEGVYLDESSKASRPYDTADVKPIFRLSVHENTGHIITTVKASDPDRDENGRIIFRIVEVNQTNNSLVVNKTNLPLLRVEENTGLIFVSRSMRRTDLGIRSFHLSASDNGKPTARKETKVSSLDL</sequence>